<organism evidence="2 3">
    <name type="scientific">Dreissena polymorpha</name>
    <name type="common">Zebra mussel</name>
    <name type="synonym">Mytilus polymorpha</name>
    <dbReference type="NCBI Taxonomy" id="45954"/>
    <lineage>
        <taxon>Eukaryota</taxon>
        <taxon>Metazoa</taxon>
        <taxon>Spiralia</taxon>
        <taxon>Lophotrochozoa</taxon>
        <taxon>Mollusca</taxon>
        <taxon>Bivalvia</taxon>
        <taxon>Autobranchia</taxon>
        <taxon>Heteroconchia</taxon>
        <taxon>Euheterodonta</taxon>
        <taxon>Imparidentia</taxon>
        <taxon>Neoheterodontei</taxon>
        <taxon>Myida</taxon>
        <taxon>Dreissenoidea</taxon>
        <taxon>Dreissenidae</taxon>
        <taxon>Dreissena</taxon>
    </lineage>
</organism>
<protein>
    <submittedName>
        <fullName evidence="2">Uncharacterized protein</fullName>
    </submittedName>
</protein>
<dbReference type="Proteomes" id="UP000828390">
    <property type="component" value="Unassembled WGS sequence"/>
</dbReference>
<feature type="compositionally biased region" description="Polar residues" evidence="1">
    <location>
        <begin position="259"/>
        <end position="269"/>
    </location>
</feature>
<reference evidence="2" key="2">
    <citation type="submission" date="2020-11" db="EMBL/GenBank/DDBJ databases">
        <authorList>
            <person name="McCartney M.A."/>
            <person name="Auch B."/>
            <person name="Kono T."/>
            <person name="Mallez S."/>
            <person name="Becker A."/>
            <person name="Gohl D.M."/>
            <person name="Silverstein K.A.T."/>
            <person name="Koren S."/>
            <person name="Bechman K.B."/>
            <person name="Herman A."/>
            <person name="Abrahante J.E."/>
            <person name="Garbe J."/>
        </authorList>
    </citation>
    <scope>NUCLEOTIDE SEQUENCE</scope>
    <source>
        <strain evidence="2">Duluth1</strain>
        <tissue evidence="2">Whole animal</tissue>
    </source>
</reference>
<evidence type="ECO:0000313" key="3">
    <source>
        <dbReference type="Proteomes" id="UP000828390"/>
    </source>
</evidence>
<keyword evidence="3" id="KW-1185">Reference proteome</keyword>
<gene>
    <name evidence="2" type="ORF">DPMN_052983</name>
</gene>
<dbReference type="AlphaFoldDB" id="A0A9D4CM55"/>
<comment type="caution">
    <text evidence="2">The sequence shown here is derived from an EMBL/GenBank/DDBJ whole genome shotgun (WGS) entry which is preliminary data.</text>
</comment>
<feature type="compositionally biased region" description="Basic residues" evidence="1">
    <location>
        <begin position="8"/>
        <end position="19"/>
    </location>
</feature>
<evidence type="ECO:0000256" key="1">
    <source>
        <dbReference type="SAM" id="MobiDB-lite"/>
    </source>
</evidence>
<dbReference type="OrthoDB" id="10667376at2759"/>
<reference evidence="2" key="1">
    <citation type="journal article" date="2019" name="bioRxiv">
        <title>The Genome of the Zebra Mussel, Dreissena polymorpha: A Resource for Invasive Species Research.</title>
        <authorList>
            <person name="McCartney M.A."/>
            <person name="Auch B."/>
            <person name="Kono T."/>
            <person name="Mallez S."/>
            <person name="Zhang Y."/>
            <person name="Obille A."/>
            <person name="Becker A."/>
            <person name="Abrahante J.E."/>
            <person name="Garbe J."/>
            <person name="Badalamenti J.P."/>
            <person name="Herman A."/>
            <person name="Mangelson H."/>
            <person name="Liachko I."/>
            <person name="Sullivan S."/>
            <person name="Sone E.D."/>
            <person name="Koren S."/>
            <person name="Silverstein K.A.T."/>
            <person name="Beckman K.B."/>
            <person name="Gohl D.M."/>
        </authorList>
    </citation>
    <scope>NUCLEOTIDE SEQUENCE</scope>
    <source>
        <strain evidence="2">Duluth1</strain>
        <tissue evidence="2">Whole animal</tissue>
    </source>
</reference>
<sequence>MQTDGPFKGRHVVPKRRVRNNSGSGERDIQQVFKDVIGDVHCNIESDGATANFLNIHTVRNGARPRKKQNKDLAAKNSLANQGVLRISPIAKVQIKPIKVVVTLHDTELNTVDKDHDANELDKSKQEHDNYKQNGLLGRRIFRHQFQRKSKRKYHRVEGFHTDDDGDTSDNCGSSVFSDHAYSDGEEIYAVGEANSVKEVKKTRSLSICSEDYVPSWLSKDIHQMNKSKIKHELTISANDLLGNGASWSLNESRRFKQVSPQRGSQASKTDPKQSQKAHEDIEKEYLDLRKHLNTNTNENERQFVAHQHAVRQVHSESPTLPRYITSQSEDRRSQFESDALGINHFKKHILNVKQSSKKFRRRLRNHDDSQKQTKRKPLRFITIYEG</sequence>
<proteinExistence type="predicted"/>
<feature type="region of interest" description="Disordered" evidence="1">
    <location>
        <begin position="1"/>
        <end position="26"/>
    </location>
</feature>
<dbReference type="EMBL" id="JAIWYP010000012">
    <property type="protein sequence ID" value="KAH3727057.1"/>
    <property type="molecule type" value="Genomic_DNA"/>
</dbReference>
<feature type="region of interest" description="Disordered" evidence="1">
    <location>
        <begin position="255"/>
        <end position="280"/>
    </location>
</feature>
<accession>A0A9D4CM55</accession>
<evidence type="ECO:0000313" key="2">
    <source>
        <dbReference type="EMBL" id="KAH3727057.1"/>
    </source>
</evidence>
<feature type="compositionally biased region" description="Basic and acidic residues" evidence="1">
    <location>
        <begin position="270"/>
        <end position="280"/>
    </location>
</feature>
<name>A0A9D4CM55_DREPO</name>